<dbReference type="PRINTS" id="PR00081">
    <property type="entry name" value="GDHRDH"/>
</dbReference>
<evidence type="ECO:0000256" key="1">
    <source>
        <dbReference type="ARBA" id="ARBA00006484"/>
    </source>
</evidence>
<dbReference type="SUPFAM" id="SSF51735">
    <property type="entry name" value="NAD(P)-binding Rossmann-fold domains"/>
    <property type="match status" value="1"/>
</dbReference>
<evidence type="ECO:0000313" key="4">
    <source>
        <dbReference type="EMBL" id="RZU36815.1"/>
    </source>
</evidence>
<dbReference type="InterPro" id="IPR020904">
    <property type="entry name" value="Sc_DH/Rdtase_CS"/>
</dbReference>
<keyword evidence="5" id="KW-1185">Reference proteome</keyword>
<dbReference type="AlphaFoldDB" id="A0A4Q7YK02"/>
<evidence type="ECO:0000313" key="5">
    <source>
        <dbReference type="Proteomes" id="UP000292423"/>
    </source>
</evidence>
<reference evidence="4 5" key="1">
    <citation type="submission" date="2019-02" db="EMBL/GenBank/DDBJ databases">
        <title>Genomic Encyclopedia of Type Strains, Phase IV (KMG-IV): sequencing the most valuable type-strain genomes for metagenomic binning, comparative biology and taxonomic classification.</title>
        <authorList>
            <person name="Goeker M."/>
        </authorList>
    </citation>
    <scope>NUCLEOTIDE SEQUENCE [LARGE SCALE GENOMIC DNA]</scope>
    <source>
        <strain evidence="4 5">DSM 105135</strain>
    </source>
</reference>
<name>A0A4Q7YK02_9GAMM</name>
<dbReference type="PROSITE" id="PS00061">
    <property type="entry name" value="ADH_SHORT"/>
    <property type="match status" value="1"/>
</dbReference>
<accession>A0A4Q7YK02</accession>
<gene>
    <name evidence="4" type="ORF">EV700_3028</name>
</gene>
<protein>
    <recommendedName>
        <fullName evidence="6">Short-subunit dehydrogenase</fullName>
    </recommendedName>
</protein>
<dbReference type="Gene3D" id="3.40.50.720">
    <property type="entry name" value="NAD(P)-binding Rossmann-like Domain"/>
    <property type="match status" value="1"/>
</dbReference>
<dbReference type="PANTHER" id="PTHR44196:SF2">
    <property type="entry name" value="SHORT-CHAIN DEHYDROGENASE-RELATED"/>
    <property type="match status" value="1"/>
</dbReference>
<dbReference type="GO" id="GO:0016491">
    <property type="term" value="F:oxidoreductase activity"/>
    <property type="evidence" value="ECO:0007669"/>
    <property type="project" value="UniProtKB-KW"/>
</dbReference>
<evidence type="ECO:0008006" key="6">
    <source>
        <dbReference type="Google" id="ProtNLM"/>
    </source>
</evidence>
<comment type="caution">
    <text evidence="4">The sequence shown here is derived from an EMBL/GenBank/DDBJ whole genome shotgun (WGS) entry which is preliminary data.</text>
</comment>
<comment type="similarity">
    <text evidence="1 3">Belongs to the short-chain dehydrogenases/reductases (SDR) family.</text>
</comment>
<sequence length="259" mass="27471">MSSTLATVITGASSGIGESLARQLAASEPQALVLVARRTDKLALLAQELKTHHGVRVETIGLDLEKPGAAHELLAAVQALGLEIDTLINNAGFGINEELADMPLDRVQGMMQLNMVALTELTHAVLPGMRSRKQGRIMNIASVAAFQPCPRFAVYGATKAYVLSLSEALAAEERKNGIKVLAVCPGATRTEFHDVAGNHGTLATKLMDTPDTVAKTALRAWKCGCSSVVTGVMNKPLPLINRVLPRCAMTWLAGKTVAR</sequence>
<dbReference type="InterPro" id="IPR002347">
    <property type="entry name" value="SDR_fam"/>
</dbReference>
<dbReference type="Proteomes" id="UP000292423">
    <property type="component" value="Unassembled WGS sequence"/>
</dbReference>
<dbReference type="PRINTS" id="PR00080">
    <property type="entry name" value="SDRFAMILY"/>
</dbReference>
<dbReference type="GO" id="GO:0016020">
    <property type="term" value="C:membrane"/>
    <property type="evidence" value="ECO:0007669"/>
    <property type="project" value="TreeGrafter"/>
</dbReference>
<dbReference type="RefSeq" id="WP_130415325.1">
    <property type="nucleotide sequence ID" value="NZ_SHKX01000016.1"/>
</dbReference>
<evidence type="ECO:0000256" key="3">
    <source>
        <dbReference type="RuleBase" id="RU000363"/>
    </source>
</evidence>
<dbReference type="EMBL" id="SHKX01000016">
    <property type="protein sequence ID" value="RZU36815.1"/>
    <property type="molecule type" value="Genomic_DNA"/>
</dbReference>
<evidence type="ECO:0000256" key="2">
    <source>
        <dbReference type="ARBA" id="ARBA00023002"/>
    </source>
</evidence>
<organism evidence="4 5">
    <name type="scientific">Fluviicoccus keumensis</name>
    <dbReference type="NCBI Taxonomy" id="1435465"/>
    <lineage>
        <taxon>Bacteria</taxon>
        <taxon>Pseudomonadati</taxon>
        <taxon>Pseudomonadota</taxon>
        <taxon>Gammaproteobacteria</taxon>
        <taxon>Moraxellales</taxon>
        <taxon>Moraxellaceae</taxon>
        <taxon>Fluviicoccus</taxon>
    </lineage>
</organism>
<dbReference type="PANTHER" id="PTHR44196">
    <property type="entry name" value="DEHYDROGENASE/REDUCTASE SDR FAMILY MEMBER 7B"/>
    <property type="match status" value="1"/>
</dbReference>
<proteinExistence type="inferred from homology"/>
<keyword evidence="2" id="KW-0560">Oxidoreductase</keyword>
<dbReference type="PIRSF" id="PIRSF000126">
    <property type="entry name" value="11-beta-HSD1"/>
    <property type="match status" value="1"/>
</dbReference>
<dbReference type="InterPro" id="IPR036291">
    <property type="entry name" value="NAD(P)-bd_dom_sf"/>
</dbReference>
<dbReference type="Pfam" id="PF00106">
    <property type="entry name" value="adh_short"/>
    <property type="match status" value="1"/>
</dbReference>
<dbReference type="OrthoDB" id="9810734at2"/>